<organism evidence="3">
    <name type="scientific">Gongylonema pulchrum</name>
    <dbReference type="NCBI Taxonomy" id="637853"/>
    <lineage>
        <taxon>Eukaryota</taxon>
        <taxon>Metazoa</taxon>
        <taxon>Ecdysozoa</taxon>
        <taxon>Nematoda</taxon>
        <taxon>Chromadorea</taxon>
        <taxon>Rhabditida</taxon>
        <taxon>Spirurina</taxon>
        <taxon>Spiruromorpha</taxon>
        <taxon>Spiruroidea</taxon>
        <taxon>Gongylonematidae</taxon>
        <taxon>Gongylonema</taxon>
    </lineage>
</organism>
<keyword evidence="2" id="KW-1185">Reference proteome</keyword>
<dbReference type="Proteomes" id="UP000271098">
    <property type="component" value="Unassembled WGS sequence"/>
</dbReference>
<reference evidence="3" key="1">
    <citation type="submission" date="2016-06" db="UniProtKB">
        <authorList>
            <consortium name="WormBaseParasite"/>
        </authorList>
    </citation>
    <scope>IDENTIFICATION</scope>
</reference>
<evidence type="ECO:0000313" key="1">
    <source>
        <dbReference type="EMBL" id="VDK55173.1"/>
    </source>
</evidence>
<reference evidence="1 2" key="2">
    <citation type="submission" date="2018-11" db="EMBL/GenBank/DDBJ databases">
        <authorList>
            <consortium name="Pathogen Informatics"/>
        </authorList>
    </citation>
    <scope>NUCLEOTIDE SEQUENCE [LARGE SCALE GENOMIC DNA]</scope>
</reference>
<gene>
    <name evidence="1" type="ORF">GPUH_LOCUS6563</name>
</gene>
<proteinExistence type="predicted"/>
<sequence>MMHLQKGIDHERRKNLSLRKHLHESDIIIIGLQNQLKNTHYREVERVGSVSCPSCGSTIVGAGEALCALTHSNANLYDGSFVSNASDVPDEVKSFCLRKCSVRTTAASPRSSRTVFESVDFQHDCLDDIAKCTIRSPRSPLKRSYSDSELPSMIAAIEAENSSQECLAPRQHLPTRGELLAESLDGTSFSSDDDATTIELWSKQLRRRGDNVRFIPPRRVVRQATFRHFGRREQSALAEFDYLQELSTDASGIVTSSDYSSPEGRLFDKKPKVQKSGVLCRL</sequence>
<dbReference type="OrthoDB" id="5860225at2759"/>
<evidence type="ECO:0000313" key="3">
    <source>
        <dbReference type="WBParaSite" id="GPUH_0000657201-mRNA-1"/>
    </source>
</evidence>
<protein>
    <submittedName>
        <fullName evidence="1 3">Uncharacterized protein</fullName>
    </submittedName>
</protein>
<accession>A0A183DCX2</accession>
<dbReference type="WBParaSite" id="GPUH_0000657201-mRNA-1">
    <property type="protein sequence ID" value="GPUH_0000657201-mRNA-1"/>
    <property type="gene ID" value="GPUH_0000657201"/>
</dbReference>
<dbReference type="AlphaFoldDB" id="A0A183DCX2"/>
<evidence type="ECO:0000313" key="2">
    <source>
        <dbReference type="Proteomes" id="UP000271098"/>
    </source>
</evidence>
<name>A0A183DCX2_9BILA</name>
<dbReference type="EMBL" id="UYRT01015644">
    <property type="protein sequence ID" value="VDK55173.1"/>
    <property type="molecule type" value="Genomic_DNA"/>
</dbReference>